<dbReference type="SUPFAM" id="SSF53098">
    <property type="entry name" value="Ribonuclease H-like"/>
    <property type="match status" value="1"/>
</dbReference>
<dbReference type="Pfam" id="PF02892">
    <property type="entry name" value="zf-BED"/>
    <property type="match status" value="1"/>
</dbReference>
<dbReference type="GO" id="GO:0003677">
    <property type="term" value="F:DNA binding"/>
    <property type="evidence" value="ECO:0007669"/>
    <property type="project" value="InterPro"/>
</dbReference>
<gene>
    <name evidence="7" type="ORF">Ddye_029356</name>
</gene>
<comment type="caution">
    <text evidence="7">The sequence shown here is derived from an EMBL/GenBank/DDBJ whole genome shotgun (WGS) entry which is preliminary data.</text>
</comment>
<keyword evidence="1" id="KW-0479">Metal-binding</keyword>
<dbReference type="Pfam" id="PF04937">
    <property type="entry name" value="DUF659"/>
    <property type="match status" value="1"/>
</dbReference>
<keyword evidence="2 4" id="KW-0863">Zinc-finger</keyword>
<dbReference type="AlphaFoldDB" id="A0AAD9TFD0"/>
<reference evidence="7" key="1">
    <citation type="journal article" date="2023" name="Plant J.">
        <title>Genome sequences and population genomics provide insights into the demographic history, inbreeding, and mutation load of two 'living fossil' tree species of Dipteronia.</title>
        <authorList>
            <person name="Feng Y."/>
            <person name="Comes H.P."/>
            <person name="Chen J."/>
            <person name="Zhu S."/>
            <person name="Lu R."/>
            <person name="Zhang X."/>
            <person name="Li P."/>
            <person name="Qiu J."/>
            <person name="Olsen K.M."/>
            <person name="Qiu Y."/>
        </authorList>
    </citation>
    <scope>NUCLEOTIDE SEQUENCE</scope>
    <source>
        <strain evidence="7">KIB01</strain>
    </source>
</reference>
<dbReference type="PANTHER" id="PTHR32166:SF122">
    <property type="entry name" value="OS09G0499600 PROTEIN"/>
    <property type="match status" value="1"/>
</dbReference>
<evidence type="ECO:0000256" key="5">
    <source>
        <dbReference type="SAM" id="MobiDB-lite"/>
    </source>
</evidence>
<feature type="region of interest" description="Disordered" evidence="5">
    <location>
        <begin position="290"/>
        <end position="309"/>
    </location>
</feature>
<evidence type="ECO:0000256" key="1">
    <source>
        <dbReference type="ARBA" id="ARBA00022723"/>
    </source>
</evidence>
<dbReference type="InterPro" id="IPR007021">
    <property type="entry name" value="DUF659"/>
</dbReference>
<evidence type="ECO:0000256" key="3">
    <source>
        <dbReference type="ARBA" id="ARBA00022833"/>
    </source>
</evidence>
<dbReference type="EMBL" id="JANJYI010000009">
    <property type="protein sequence ID" value="KAK2634564.1"/>
    <property type="molecule type" value="Genomic_DNA"/>
</dbReference>
<evidence type="ECO:0000259" key="6">
    <source>
        <dbReference type="PROSITE" id="PS50808"/>
    </source>
</evidence>
<evidence type="ECO:0000313" key="7">
    <source>
        <dbReference type="EMBL" id="KAK2634564.1"/>
    </source>
</evidence>
<evidence type="ECO:0000256" key="4">
    <source>
        <dbReference type="PROSITE-ProRule" id="PRU00027"/>
    </source>
</evidence>
<keyword evidence="3" id="KW-0862">Zinc</keyword>
<dbReference type="GO" id="GO:0008270">
    <property type="term" value="F:zinc ion binding"/>
    <property type="evidence" value="ECO:0007669"/>
    <property type="project" value="UniProtKB-KW"/>
</dbReference>
<dbReference type="InterPro" id="IPR003656">
    <property type="entry name" value="Znf_BED"/>
</dbReference>
<dbReference type="PROSITE" id="PS50808">
    <property type="entry name" value="ZF_BED"/>
    <property type="match status" value="1"/>
</dbReference>
<sequence>MSNSKSGSVSKGRARYDLAWKHCKEVESDDGKYYKYVVCNYCQQEIKGGVSRLKHHLAQTYKDGRKCPSVSDDVKDEMKKYLKIKENAKEAMEQSFDERVTIMSDGWTDIRERSLLNFLVNNHIGTVFMKSIDAFDAVKDDELIFKLLDSVMEEIGEDIVVQVVTDNASAYKATGRLLMEKRKHLYWTFYAAHCIDLILEDIEKLTQHKCALLKGRKVHIKKNRLPTTKMHKLVYIMYNKRLKDRYLRRQRLKENENPLIIDHVSYDDEWMVGDDDEFKIDKWMVGEAEADELGDGNQGTSSKRERILQ</sequence>
<dbReference type="Proteomes" id="UP001280121">
    <property type="component" value="Unassembled WGS sequence"/>
</dbReference>
<name>A0AAD9TFD0_9ROSI</name>
<organism evidence="7 8">
    <name type="scientific">Dipteronia dyeriana</name>
    <dbReference type="NCBI Taxonomy" id="168575"/>
    <lineage>
        <taxon>Eukaryota</taxon>
        <taxon>Viridiplantae</taxon>
        <taxon>Streptophyta</taxon>
        <taxon>Embryophyta</taxon>
        <taxon>Tracheophyta</taxon>
        <taxon>Spermatophyta</taxon>
        <taxon>Magnoliopsida</taxon>
        <taxon>eudicotyledons</taxon>
        <taxon>Gunneridae</taxon>
        <taxon>Pentapetalae</taxon>
        <taxon>rosids</taxon>
        <taxon>malvids</taxon>
        <taxon>Sapindales</taxon>
        <taxon>Sapindaceae</taxon>
        <taxon>Hippocastanoideae</taxon>
        <taxon>Acereae</taxon>
        <taxon>Dipteronia</taxon>
    </lineage>
</organism>
<proteinExistence type="predicted"/>
<protein>
    <recommendedName>
        <fullName evidence="6">BED-type domain-containing protein</fullName>
    </recommendedName>
</protein>
<keyword evidence="8" id="KW-1185">Reference proteome</keyword>
<evidence type="ECO:0000256" key="2">
    <source>
        <dbReference type="ARBA" id="ARBA00022771"/>
    </source>
</evidence>
<dbReference type="PANTHER" id="PTHR32166">
    <property type="entry name" value="OSJNBA0013A04.12 PROTEIN"/>
    <property type="match status" value="1"/>
</dbReference>
<dbReference type="InterPro" id="IPR012337">
    <property type="entry name" value="RNaseH-like_sf"/>
</dbReference>
<evidence type="ECO:0000313" key="8">
    <source>
        <dbReference type="Proteomes" id="UP001280121"/>
    </source>
</evidence>
<accession>A0AAD9TFD0</accession>
<feature type="domain" description="BED-type" evidence="6">
    <location>
        <begin position="14"/>
        <end position="74"/>
    </location>
</feature>